<dbReference type="FunFam" id="3.10.450.220:FF:000001">
    <property type="entry name" value="60S ribosome subunit biogenesis protein NIP7 homolog"/>
    <property type="match status" value="1"/>
</dbReference>
<dbReference type="PANTHER" id="PTHR22589">
    <property type="entry name" value="CARNITINE O-ACYLTRANSFERASE"/>
    <property type="match status" value="1"/>
</dbReference>
<dbReference type="CDD" id="cd21151">
    <property type="entry name" value="PUA_Nip7-like"/>
    <property type="match status" value="1"/>
</dbReference>
<keyword evidence="7" id="KW-0276">Fatty acid metabolism</keyword>
<keyword evidence="8" id="KW-0443">Lipid metabolism</keyword>
<feature type="active site" description="Proton acceptor" evidence="11">
    <location>
        <position position="733"/>
    </location>
</feature>
<proteinExistence type="inferred from homology"/>
<dbReference type="InterPro" id="IPR040598">
    <property type="entry name" value="NIP7_N"/>
</dbReference>
<reference evidence="14" key="1">
    <citation type="submission" date="2020-05" db="UniProtKB">
        <authorList>
            <consortium name="EnsemblMetazoa"/>
        </authorList>
    </citation>
    <scope>IDENTIFICATION</scope>
    <source>
        <strain evidence="14">SANGQUA</strain>
    </source>
</reference>
<evidence type="ECO:0000256" key="1">
    <source>
        <dbReference type="ARBA" id="ARBA00004087"/>
    </source>
</evidence>
<dbReference type="SUPFAM" id="SSF52777">
    <property type="entry name" value="CoA-dependent acyltransferases"/>
    <property type="match status" value="3"/>
</dbReference>
<evidence type="ECO:0000256" key="11">
    <source>
        <dbReference type="PIRSR" id="PIRSR600542-1"/>
    </source>
</evidence>
<dbReference type="Gene3D" id="1.10.275.20">
    <property type="entry name" value="Choline/Carnitine o-acyltransferase"/>
    <property type="match status" value="1"/>
</dbReference>
<evidence type="ECO:0000256" key="2">
    <source>
        <dbReference type="ARBA" id="ARBA00005005"/>
    </source>
</evidence>
<sequence length="1508" mass="170211">MKRLSEQQTKVLFEKLSKYIGTNVKLLIDRSDGTYCFREMKSRVYYMSEKILKLAETVPKEHMVSVGTCFGKFTKGNKFILHITALTYLAPYAQYKIWLKPAAEQQFLYGNNVAKSGMGRITENTPVYQGVIVMSMNDVPLGFGVAAKSTNDCKLADPLVTCQRSLHYACKHRLSVGASVEAAGNTHFREMNRESIYYLPEGSTESTFCYDEDRPRLPLPKLDHTLKRYLESLKPFGTAEELENTKKIIETFRKGVGAKLQTILEEKAAKEKNWLQTVAMKVLIVLALVAVGVSAMPARGDAREKLHEYLALVPEDIRAELETAIRNREKPSDAFFAKVREQMLTQLAENQRFREFAEQKYAQFLGLLTPELREEVDALMQNWIQTGSVPHADEELRGKMQQHFQQLKQSHFEQFLARLSPALREQVQAALSQAGQGRPQYNAELREAIREHFLKQKQPQPLKIISNSLHPYSLHSYGSALCPQVDKWWEDYAYCTLRMALIPYCVMVQPLLLDAVGLAAVPENFLKSPATCLHHNMVFWKLLRTERLRPIASADKKNVFSADLYRRLYNTARTPGLEMDKVESHFRTEREGPCASHIIVLYGGRIFKIPGLNATGDPLSPQDFLFMLQQIQVKVESETMTVPHAGVPVLTNDDRTSWARNRQHLIELSARNATMVREIEEAVALLILDTHCPQNFSDLAQLALTGDIHSKWTDKSCGTIAFKNGQMGCYGEHCCYDGSISMSISLYVMMSIAEEGVPDWDVPAANLIRPEELVLDLDDTLREEIVRMESVADEMQNCVVVSMDQFQDYGKAFMKQHKIHPDAYVQTALLLTYYRLHGTFAPTYETAMMRQYYKGRTETCRSCSIESVRFIEAMESATVADADKAKAFRAAANRQMELMNEARKGNGIDRHLFGLWCAAYDNGIPIPELYDDPLYSRSGGGGNFILSTSTLGYTINCGYVAPMCADGYGCFYTMLEDCIWAIFSAYRDSTVTSGHKRNAKMKAPTVLLLLVASSCCIASPVPQGRLQRRTDVADETLDLVYESFVTVFRTVQATYPPALLQEIATELLATGGRFQFSDALAAQLDEKNVEVRANLKYALEDLAITAAGLDGADEVVLSKVHDYLDYAVDVLVSAVPMDVVEALVVEVLEKEGSFDFTPELEAMLGEALAAAKEELRKVIDYEFELFDDLIALDDETRALIYRVIDYLADETYQAIPWKLLEDIVYEVIENGGVIALSDELNERIEETLESLRQKLREVLESLETLLTPKKVARVIPDETIQLIYESIATMLNSLRANFPEDVFQDVVHTALVNDGVFAFSEELSERLDVALETVRGAMQQDLVALALQSVEEADEEVVAKLTDYFDHATKVMFEVFPADVLEEIVKEVLANGGVFEFSADLLAMIDADLVRIKAGLRDLFEYEFAVFPELQELSGVELELVYQASDYVVDEVYKIMPWSLFEEIVYTIVSNDGLVDLSDDLMERIDATVEELFVQLKDIMDKATELWE</sequence>
<dbReference type="Gene3D" id="3.30.559.10">
    <property type="entry name" value="Chloramphenicol acetyltransferase-like domain"/>
    <property type="match status" value="1"/>
</dbReference>
<keyword evidence="12" id="KW-0175">Coiled coil</keyword>
<dbReference type="InterPro" id="IPR000542">
    <property type="entry name" value="Carn_acyl_trans"/>
</dbReference>
<evidence type="ECO:0000256" key="12">
    <source>
        <dbReference type="SAM" id="Coils"/>
    </source>
</evidence>
<keyword evidence="5" id="KW-0813">Transport</keyword>
<dbReference type="EnsemblMetazoa" id="AQUA008247-RA">
    <property type="protein sequence ID" value="AQUA008247-PA"/>
    <property type="gene ID" value="AQUA008247"/>
</dbReference>
<dbReference type="Pfam" id="PF00755">
    <property type="entry name" value="Carn_acyltransf"/>
    <property type="match status" value="2"/>
</dbReference>
<dbReference type="Pfam" id="PF17833">
    <property type="entry name" value="pre-PUA_NIP7"/>
    <property type="match status" value="1"/>
</dbReference>
<evidence type="ECO:0000256" key="4">
    <source>
        <dbReference type="ARBA" id="ARBA00018162"/>
    </source>
</evidence>
<dbReference type="InterPro" id="IPR036974">
    <property type="entry name" value="PUA_sf"/>
</dbReference>
<dbReference type="InterPro" id="IPR042231">
    <property type="entry name" value="Cho/carn_acyl_trans_2"/>
</dbReference>
<dbReference type="GO" id="GO:0003723">
    <property type="term" value="F:RNA binding"/>
    <property type="evidence" value="ECO:0007669"/>
    <property type="project" value="InterPro"/>
</dbReference>
<dbReference type="SUPFAM" id="SSF88697">
    <property type="entry name" value="PUA domain-like"/>
    <property type="match status" value="1"/>
</dbReference>
<dbReference type="SUPFAM" id="SSF88802">
    <property type="entry name" value="Pre-PUA domain"/>
    <property type="match status" value="1"/>
</dbReference>
<dbReference type="STRING" id="34691.A0A182XEJ4"/>
<dbReference type="InterPro" id="IPR039551">
    <property type="entry name" value="Cho/carn_acyl_trans"/>
</dbReference>
<dbReference type="InterPro" id="IPR055359">
    <property type="entry name" value="Nip7_N_euk"/>
</dbReference>
<name>A0A182XEJ4_ANOQN</name>
<evidence type="ECO:0000259" key="13">
    <source>
        <dbReference type="SMART" id="SM00359"/>
    </source>
</evidence>
<dbReference type="PROSITE" id="PS50890">
    <property type="entry name" value="PUA"/>
    <property type="match status" value="1"/>
</dbReference>
<dbReference type="PANTHER" id="PTHR22589:SF67">
    <property type="entry name" value="PEROXISOMAL CARNITINE O-OCTANOYLTRANSFERASE"/>
    <property type="match status" value="1"/>
</dbReference>
<dbReference type="InterPro" id="IPR023213">
    <property type="entry name" value="CAT-like_dom_sf"/>
</dbReference>
<evidence type="ECO:0000256" key="6">
    <source>
        <dbReference type="ARBA" id="ARBA00022679"/>
    </source>
</evidence>
<dbReference type="Proteomes" id="UP000076407">
    <property type="component" value="Unassembled WGS sequence"/>
</dbReference>
<evidence type="ECO:0000256" key="10">
    <source>
        <dbReference type="ARBA" id="ARBA00048999"/>
    </source>
</evidence>
<evidence type="ECO:0000256" key="5">
    <source>
        <dbReference type="ARBA" id="ARBA00022448"/>
    </source>
</evidence>
<evidence type="ECO:0000256" key="7">
    <source>
        <dbReference type="ARBA" id="ARBA00022832"/>
    </source>
</evidence>
<comment type="pathway">
    <text evidence="2">Lipid metabolism; fatty acid beta-oxidation.</text>
</comment>
<comment type="catalytic activity">
    <reaction evidence="10">
        <text>4,8-dimethylnonanoyl-CoA + (R)-carnitine = O-4,8-dimethylnonanoyl-(R)-carnitine + CoA</text>
        <dbReference type="Rhea" id="RHEA:44860"/>
        <dbReference type="ChEBI" id="CHEBI:16347"/>
        <dbReference type="ChEBI" id="CHEBI:57287"/>
        <dbReference type="ChEBI" id="CHEBI:77061"/>
        <dbReference type="ChEBI" id="CHEBI:84654"/>
    </reaction>
</comment>
<dbReference type="GO" id="GO:0006635">
    <property type="term" value="P:fatty acid beta-oxidation"/>
    <property type="evidence" value="ECO:0007669"/>
    <property type="project" value="UniProtKB-UniPathway"/>
</dbReference>
<keyword evidence="6" id="KW-0808">Transferase</keyword>
<feature type="coiled-coil region" evidence="12">
    <location>
        <begin position="1234"/>
        <end position="1265"/>
    </location>
</feature>
<dbReference type="GO" id="GO:0005777">
    <property type="term" value="C:peroxisome"/>
    <property type="evidence" value="ECO:0007669"/>
    <property type="project" value="TreeGrafter"/>
</dbReference>
<evidence type="ECO:0000313" key="15">
    <source>
        <dbReference type="Proteomes" id="UP000076407"/>
    </source>
</evidence>
<dbReference type="UniPathway" id="UPA00659"/>
<accession>A0A182XEJ4</accession>
<dbReference type="Gene3D" id="3.10.450.220">
    <property type="match status" value="1"/>
</dbReference>
<organism evidence="14 15">
    <name type="scientific">Anopheles quadriannulatus</name>
    <name type="common">Mosquito</name>
    <dbReference type="NCBI Taxonomy" id="34691"/>
    <lineage>
        <taxon>Eukaryota</taxon>
        <taxon>Metazoa</taxon>
        <taxon>Ecdysozoa</taxon>
        <taxon>Arthropoda</taxon>
        <taxon>Hexapoda</taxon>
        <taxon>Insecta</taxon>
        <taxon>Pterygota</taxon>
        <taxon>Neoptera</taxon>
        <taxon>Endopterygota</taxon>
        <taxon>Diptera</taxon>
        <taxon>Nematocera</taxon>
        <taxon>Culicoidea</taxon>
        <taxon>Culicidae</taxon>
        <taxon>Anophelinae</taxon>
        <taxon>Anopheles</taxon>
    </lineage>
</organism>
<dbReference type="InterPro" id="IPR005155">
    <property type="entry name" value="UPF0113_PUA"/>
</dbReference>
<evidence type="ECO:0000256" key="9">
    <source>
        <dbReference type="ARBA" id="ARBA00023315"/>
    </source>
</evidence>
<evidence type="ECO:0000313" key="14">
    <source>
        <dbReference type="EnsemblMetazoa" id="AQUA008247-PA"/>
    </source>
</evidence>
<dbReference type="InterPro" id="IPR002478">
    <property type="entry name" value="PUA"/>
</dbReference>
<feature type="domain" description="PUA" evidence="13">
    <location>
        <begin position="95"/>
        <end position="170"/>
    </location>
</feature>
<dbReference type="SMART" id="SM00359">
    <property type="entry name" value="PUA"/>
    <property type="match status" value="1"/>
</dbReference>
<keyword evidence="15" id="KW-1185">Reference proteome</keyword>
<evidence type="ECO:0000256" key="3">
    <source>
        <dbReference type="ARBA" id="ARBA00005232"/>
    </source>
</evidence>
<dbReference type="InterPro" id="IPR042572">
    <property type="entry name" value="Carn_acyl_trans_N"/>
</dbReference>
<keyword evidence="9" id="KW-0012">Acyltransferase</keyword>
<dbReference type="Gene3D" id="2.30.130.10">
    <property type="entry name" value="PUA domain"/>
    <property type="match status" value="1"/>
</dbReference>
<dbReference type="CDD" id="cd21146">
    <property type="entry name" value="Nip7_N_euk"/>
    <property type="match status" value="1"/>
</dbReference>
<comment type="similarity">
    <text evidence="3">Belongs to the carnitine/choline acetyltransferase family.</text>
</comment>
<dbReference type="InterPro" id="IPR015947">
    <property type="entry name" value="PUA-like_sf"/>
</dbReference>
<dbReference type="Pfam" id="PF03657">
    <property type="entry name" value="UPF0113"/>
    <property type="match status" value="1"/>
</dbReference>
<comment type="function">
    <text evidence="1">Required for proper 34S pre-rRNA processing and 60S ribosome subunit assembly.</text>
</comment>
<dbReference type="VEuPathDB" id="VectorBase:AQUA008247"/>
<dbReference type="Gene3D" id="3.30.559.70">
    <property type="entry name" value="Choline/Carnitine o-acyltransferase, domain 2"/>
    <property type="match status" value="1"/>
</dbReference>
<dbReference type="GO" id="GO:0008458">
    <property type="term" value="F:carnitine O-octanoyltransferase activity"/>
    <property type="evidence" value="ECO:0007669"/>
    <property type="project" value="TreeGrafter"/>
</dbReference>
<evidence type="ECO:0000256" key="8">
    <source>
        <dbReference type="ARBA" id="ARBA00023098"/>
    </source>
</evidence>
<protein>
    <recommendedName>
        <fullName evidence="4">60S ribosome subunit biogenesis protein NIP7 homolog</fullName>
    </recommendedName>
</protein>